<dbReference type="AlphaFoldDB" id="A0A0N0GX49"/>
<keyword evidence="2" id="KW-1185">Reference proteome</keyword>
<dbReference type="PATRIC" id="fig|66876.3.peg.6226"/>
<proteinExistence type="predicted"/>
<evidence type="ECO:0000313" key="2">
    <source>
        <dbReference type="Proteomes" id="UP000037982"/>
    </source>
</evidence>
<name>A0A0N0GX49_9ACTN</name>
<sequence length="183" mass="19074">MLSHEVLGMDLGIDKVHTLSSGKAPFFERDLDELLAKHTASGRLRWVMVGTSADCCPCQRAEGRYRLMPGPPHRPAMKPPGPSPAPLELDALRTQRDLLLFLLIALTLGGGGEPARNGPLPDFHLAADGSAAESANRLLGTPAGRLHAGLGRRAHGTGSAAVSCNAGVTCQIHVAGPSGIHSS</sequence>
<dbReference type="EMBL" id="LGKG01000158">
    <property type="protein sequence ID" value="KPC60642.1"/>
    <property type="molecule type" value="Genomic_DNA"/>
</dbReference>
<accession>A0A0N0GX49</accession>
<organism evidence="1 2">
    <name type="scientific">Streptomyces chattanoogensis</name>
    <dbReference type="NCBI Taxonomy" id="66876"/>
    <lineage>
        <taxon>Bacteria</taxon>
        <taxon>Bacillati</taxon>
        <taxon>Actinomycetota</taxon>
        <taxon>Actinomycetes</taxon>
        <taxon>Kitasatosporales</taxon>
        <taxon>Streptomycetaceae</taxon>
        <taxon>Streptomyces</taxon>
    </lineage>
</organism>
<protein>
    <submittedName>
        <fullName evidence="1">Uncharacterized protein</fullName>
    </submittedName>
</protein>
<evidence type="ECO:0000313" key="1">
    <source>
        <dbReference type="EMBL" id="KPC60642.1"/>
    </source>
</evidence>
<comment type="caution">
    <text evidence="1">The sequence shown here is derived from an EMBL/GenBank/DDBJ whole genome shotgun (WGS) entry which is preliminary data.</text>
</comment>
<dbReference type="Gene3D" id="3.40.50.720">
    <property type="entry name" value="NAD(P)-binding Rossmann-like Domain"/>
    <property type="match status" value="1"/>
</dbReference>
<reference evidence="2" key="1">
    <citation type="submission" date="2015-07" db="EMBL/GenBank/DDBJ databases">
        <authorList>
            <person name="Ju K.-S."/>
            <person name="Doroghazi J.R."/>
            <person name="Metcalf W.W."/>
        </authorList>
    </citation>
    <scope>NUCLEOTIDE SEQUENCE [LARGE SCALE GENOMIC DNA]</scope>
    <source>
        <strain evidence="2">NRRL ISP-5002</strain>
    </source>
</reference>
<gene>
    <name evidence="1" type="ORF">ADL29_28410</name>
</gene>
<dbReference type="Proteomes" id="UP000037982">
    <property type="component" value="Unassembled WGS sequence"/>
</dbReference>